<name>A0A0G0YXB1_9BACT</name>
<organism evidence="1 2">
    <name type="scientific">Candidatus Kuenenbacteria bacterium GW2011_GWA2_42_15</name>
    <dbReference type="NCBI Taxonomy" id="1618677"/>
    <lineage>
        <taxon>Bacteria</taxon>
        <taxon>Candidatus Kueneniibacteriota</taxon>
    </lineage>
</organism>
<evidence type="ECO:0000313" key="1">
    <source>
        <dbReference type="EMBL" id="KKS41235.1"/>
    </source>
</evidence>
<gene>
    <name evidence="1" type="ORF">UV02_C0030G0003</name>
</gene>
<sequence>MDQQRYVYSMLGNLIHSKPSKLLAMAVSNFVLPEPQEGQCAIFCSRLKLRRGAYYRIALCDPIVIKAELKYAGSARTDPRSQKVIRRLAFKGSRWCIFETENSQKWLAVDYDYATSADNI</sequence>
<dbReference type="Proteomes" id="UP000034516">
    <property type="component" value="Unassembled WGS sequence"/>
</dbReference>
<accession>A0A0G0YXB1</accession>
<protein>
    <submittedName>
        <fullName evidence="1">Uncharacterized protein</fullName>
    </submittedName>
</protein>
<evidence type="ECO:0000313" key="2">
    <source>
        <dbReference type="Proteomes" id="UP000034516"/>
    </source>
</evidence>
<proteinExistence type="predicted"/>
<comment type="caution">
    <text evidence="1">The sequence shown here is derived from an EMBL/GenBank/DDBJ whole genome shotgun (WGS) entry which is preliminary data.</text>
</comment>
<dbReference type="AlphaFoldDB" id="A0A0G0YXB1"/>
<dbReference type="EMBL" id="LCCW01000030">
    <property type="protein sequence ID" value="KKS41235.1"/>
    <property type="molecule type" value="Genomic_DNA"/>
</dbReference>
<reference evidence="1 2" key="1">
    <citation type="journal article" date="2015" name="Nature">
        <title>rRNA introns, odd ribosomes, and small enigmatic genomes across a large radiation of phyla.</title>
        <authorList>
            <person name="Brown C.T."/>
            <person name="Hug L.A."/>
            <person name="Thomas B.C."/>
            <person name="Sharon I."/>
            <person name="Castelle C.J."/>
            <person name="Singh A."/>
            <person name="Wilkins M.J."/>
            <person name="Williams K.H."/>
            <person name="Banfield J.F."/>
        </authorList>
    </citation>
    <scope>NUCLEOTIDE SEQUENCE [LARGE SCALE GENOMIC DNA]</scope>
</reference>